<dbReference type="Pfam" id="PF08389">
    <property type="entry name" value="Xpo1"/>
    <property type="match status" value="1"/>
</dbReference>
<dbReference type="InterPro" id="IPR058537">
    <property type="entry name" value="TPR_TNPO3_IPO13_4th"/>
</dbReference>
<dbReference type="SUPFAM" id="SSF48371">
    <property type="entry name" value="ARM repeat"/>
    <property type="match status" value="1"/>
</dbReference>
<evidence type="ECO:0000313" key="2">
    <source>
        <dbReference type="EMBL" id="GME77199.1"/>
    </source>
</evidence>
<evidence type="ECO:0000313" key="3">
    <source>
        <dbReference type="Proteomes" id="UP001165120"/>
    </source>
</evidence>
<dbReference type="Gene3D" id="1.25.10.10">
    <property type="entry name" value="Leucine-rich Repeat Variant"/>
    <property type="match status" value="1"/>
</dbReference>
<proteinExistence type="predicted"/>
<dbReference type="InterPro" id="IPR016024">
    <property type="entry name" value="ARM-type_fold"/>
</dbReference>
<protein>
    <submittedName>
        <fullName evidence="2">Unnamed protein product</fullName>
    </submittedName>
</protein>
<dbReference type="Pfam" id="PF24138">
    <property type="entry name" value="TPR_TNPO3_IPO13_2nd"/>
    <property type="match status" value="1"/>
</dbReference>
<dbReference type="Proteomes" id="UP001165120">
    <property type="component" value="Unassembled WGS sequence"/>
</dbReference>
<dbReference type="PANTHER" id="PTHR12363:SF53">
    <property type="entry name" value="MRNA TRANSPORT REGULATOR MTR10"/>
    <property type="match status" value="1"/>
</dbReference>
<name>A0A9W6WKT2_CANBO</name>
<keyword evidence="3" id="KW-1185">Reference proteome</keyword>
<dbReference type="InterPro" id="IPR013598">
    <property type="entry name" value="Exportin-1/Importin-b-like"/>
</dbReference>
<reference evidence="2" key="1">
    <citation type="submission" date="2023-04" db="EMBL/GenBank/DDBJ databases">
        <title>Candida boidinii NBRC 10035.</title>
        <authorList>
            <person name="Ichikawa N."/>
            <person name="Sato H."/>
            <person name="Tonouchi N."/>
        </authorList>
    </citation>
    <scope>NUCLEOTIDE SEQUENCE</scope>
    <source>
        <strain evidence="2">NBRC 10035</strain>
    </source>
</reference>
<dbReference type="EMBL" id="BSXN01002641">
    <property type="protein sequence ID" value="GME77199.1"/>
    <property type="molecule type" value="Genomic_DNA"/>
</dbReference>
<dbReference type="AlphaFoldDB" id="A0A9W6WKT2"/>
<gene>
    <name evidence="2" type="ORF">Cboi02_000545800</name>
</gene>
<accession>A0A9W6WKT2</accession>
<dbReference type="InterPro" id="IPR057942">
    <property type="entry name" value="TPR_TNPO3_IPO13_3rd"/>
</dbReference>
<dbReference type="InterPro" id="IPR051345">
    <property type="entry name" value="Importin_beta-like_NTR"/>
</dbReference>
<dbReference type="PANTHER" id="PTHR12363">
    <property type="entry name" value="TRANSPORTIN 3 AND IMPORTIN 13"/>
    <property type="match status" value="1"/>
</dbReference>
<dbReference type="InterPro" id="IPR057941">
    <property type="entry name" value="TPR_TNPO3_IPO13_2nd"/>
</dbReference>
<evidence type="ECO:0000259" key="1">
    <source>
        <dbReference type="Pfam" id="PF08389"/>
    </source>
</evidence>
<dbReference type="GO" id="GO:0006606">
    <property type="term" value="P:protein import into nucleus"/>
    <property type="evidence" value="ECO:0007669"/>
    <property type="project" value="TreeGrafter"/>
</dbReference>
<comment type="caution">
    <text evidence="2">The sequence shown here is derived from an EMBL/GenBank/DDBJ whole genome shotgun (WGS) entry which is preliminary data.</text>
</comment>
<dbReference type="InterPro" id="IPR011989">
    <property type="entry name" value="ARM-like"/>
</dbReference>
<feature type="domain" description="Exportin-1/Importin-beta-like" evidence="1">
    <location>
        <begin position="5"/>
        <end position="88"/>
    </location>
</feature>
<dbReference type="Pfam" id="PF24139">
    <property type="entry name" value="TPR_TNPO3_IPO13_4th"/>
    <property type="match status" value="1"/>
</dbReference>
<organism evidence="2 3">
    <name type="scientific">Candida boidinii</name>
    <name type="common">Yeast</name>
    <dbReference type="NCBI Taxonomy" id="5477"/>
    <lineage>
        <taxon>Eukaryota</taxon>
        <taxon>Fungi</taxon>
        <taxon>Dikarya</taxon>
        <taxon>Ascomycota</taxon>
        <taxon>Saccharomycotina</taxon>
        <taxon>Pichiomycetes</taxon>
        <taxon>Pichiales</taxon>
        <taxon>Pichiaceae</taxon>
        <taxon>Ogataea</taxon>
        <taxon>Ogataea/Candida clade</taxon>
    </lineage>
</organism>
<sequence>MKVPLSDEELRLRTKQLVDDNIQQVLYVLSSFATNQASSSTSSLVLSCIKSWISEIPIDQILSNSSLCPLIFNSISNDDTFDTAIECLSTIIAESSEIDNLDIIRGLYEQLLNLKPFLMENSDDIDKMEPLVELFATAGESWYAYIARMPVDFKPLVEILLQLTAYEEDLDIVKYTFKFWFDLKQLLVLESRKEARQVFTPIYAQLIEIILNHLCYPLTSDSINTRDLFENKEAEDKFKDFRYDMGDVLKDCCAVIGAQSALQIPFAKLQNFMNLQSQGQQALWQNIEAPLFSMRAMAKEVSTNENAILPQIMDYLVKLPENPKIRYAATLVLGRYTEWTAKHPAYLEKQLTYITSGFEVASNINNMDIVMAASHALKYFCMDCSSLLVDSLEQLFNFYNNIAGNLDIQSLYDITQGISHILAEEKDPEKLYNITLMFWKPTLEKLSSYADFTDGSSNATSMDEIHTKIADEIEIITIYVNSLRPLSYRPPENPVAKLLIEYCWPIVIKLISNHGRSSKVSERCAKFIKNAIQNFNIYLIPVISVTAEVLVQGFSNYKYGCYLWVSGVFFKEYSDEDAAPQTKEAAWLFAAQQTSTFIQFVESEKNKLAEYPDLIEDFFRMMNDVLMFSPNLMH</sequence>
<dbReference type="Pfam" id="PF24140">
    <property type="entry name" value="TPR_TNPO3_IPO13_3rd"/>
    <property type="match status" value="1"/>
</dbReference>
<dbReference type="GO" id="GO:0005737">
    <property type="term" value="C:cytoplasm"/>
    <property type="evidence" value="ECO:0007669"/>
    <property type="project" value="TreeGrafter"/>
</dbReference>